<gene>
    <name evidence="1" type="ORF">NUH22_09830</name>
</gene>
<dbReference type="Pfam" id="PF13419">
    <property type="entry name" value="HAD_2"/>
    <property type="match status" value="1"/>
</dbReference>
<dbReference type="GO" id="GO:0005829">
    <property type="term" value="C:cytosol"/>
    <property type="evidence" value="ECO:0007669"/>
    <property type="project" value="TreeGrafter"/>
</dbReference>
<dbReference type="InterPro" id="IPR036412">
    <property type="entry name" value="HAD-like_sf"/>
</dbReference>
<dbReference type="Proteomes" id="UP001060018">
    <property type="component" value="Chromosome"/>
</dbReference>
<keyword evidence="1" id="KW-0378">Hydrolase</keyword>
<evidence type="ECO:0000313" key="2">
    <source>
        <dbReference type="Proteomes" id="UP001060018"/>
    </source>
</evidence>
<dbReference type="SFLD" id="SFLDG01129">
    <property type="entry name" value="C1.5:_HAD__Beta-PGM__Phosphata"/>
    <property type="match status" value="1"/>
</dbReference>
<protein>
    <submittedName>
        <fullName evidence="1">HAD hydrolase-like protein</fullName>
    </submittedName>
</protein>
<reference evidence="1" key="1">
    <citation type="journal article" date="2022" name="Pest Manag. Sci.">
        <title>Glutamicibacter halophytocola-mediated host fitness of potato tuber moth on Solanaceae crops.</title>
        <authorList>
            <person name="Wang W."/>
            <person name="Xiao G."/>
            <person name="Du G."/>
            <person name="Chang L."/>
            <person name="Yang Y."/>
            <person name="Ye J."/>
            <person name="Chen B."/>
        </authorList>
    </citation>
    <scope>NUCLEOTIDE SEQUENCE</scope>
    <source>
        <strain evidence="1">S2</strain>
    </source>
</reference>
<dbReference type="InterPro" id="IPR050155">
    <property type="entry name" value="HAD-like_hydrolase_sf"/>
</dbReference>
<dbReference type="InterPro" id="IPR041492">
    <property type="entry name" value="HAD_2"/>
</dbReference>
<dbReference type="SUPFAM" id="SSF56784">
    <property type="entry name" value="HAD-like"/>
    <property type="match status" value="1"/>
</dbReference>
<name>A0AA95BNW5_9MICC</name>
<dbReference type="RefSeq" id="WP_075972474.1">
    <property type="nucleotide sequence ID" value="NZ_CP012750.1"/>
</dbReference>
<accession>A0AA95BNW5</accession>
<dbReference type="PANTHER" id="PTHR43434:SF20">
    <property type="entry name" value="5'-NUCLEOTIDASE"/>
    <property type="match status" value="1"/>
</dbReference>
<sequence length="234" mass="24747">MSVTSVLFDLDGTLVDPAGAITSGIRHALVAHGLPDPGEARVEALVGPPLQVGLRTLDGVTDENIDSIIATYRARYEEVGMDDSLVYPGIVSLLEALRHENIYVAVTTAKPVNIARLLLERKGLTEHLDAIHGNADEHGSTGSSKTHIVAEALSHGDLEASSSVVVGDRYYDLDAARENSVASIGVAWGFAQGDELASADLQVENVSELAKAILGEHIARSFEIEASVMQEGAK</sequence>
<organism evidence="1 2">
    <name type="scientific">Glutamicibacter halophytocola</name>
    <dbReference type="NCBI Taxonomy" id="1933880"/>
    <lineage>
        <taxon>Bacteria</taxon>
        <taxon>Bacillati</taxon>
        <taxon>Actinomycetota</taxon>
        <taxon>Actinomycetes</taxon>
        <taxon>Micrococcales</taxon>
        <taxon>Micrococcaceae</taxon>
        <taxon>Glutamicibacter</taxon>
    </lineage>
</organism>
<dbReference type="AlphaFoldDB" id="A0AA95BNW5"/>
<dbReference type="SFLD" id="SFLDS00003">
    <property type="entry name" value="Haloacid_Dehalogenase"/>
    <property type="match status" value="1"/>
</dbReference>
<dbReference type="InterPro" id="IPR023198">
    <property type="entry name" value="PGP-like_dom2"/>
</dbReference>
<dbReference type="EMBL" id="CP102487">
    <property type="protein sequence ID" value="UUX57626.1"/>
    <property type="molecule type" value="Genomic_DNA"/>
</dbReference>
<dbReference type="Gene3D" id="1.10.150.240">
    <property type="entry name" value="Putative phosphatase, domain 2"/>
    <property type="match status" value="1"/>
</dbReference>
<proteinExistence type="predicted"/>
<dbReference type="GO" id="GO:0016787">
    <property type="term" value="F:hydrolase activity"/>
    <property type="evidence" value="ECO:0007669"/>
    <property type="project" value="UniProtKB-KW"/>
</dbReference>
<dbReference type="GO" id="GO:0004713">
    <property type="term" value="F:protein tyrosine kinase activity"/>
    <property type="evidence" value="ECO:0007669"/>
    <property type="project" value="TreeGrafter"/>
</dbReference>
<dbReference type="Gene3D" id="3.40.50.1000">
    <property type="entry name" value="HAD superfamily/HAD-like"/>
    <property type="match status" value="1"/>
</dbReference>
<dbReference type="PANTHER" id="PTHR43434">
    <property type="entry name" value="PHOSPHOGLYCOLATE PHOSPHATASE"/>
    <property type="match status" value="1"/>
</dbReference>
<dbReference type="InterPro" id="IPR023214">
    <property type="entry name" value="HAD_sf"/>
</dbReference>
<evidence type="ECO:0000313" key="1">
    <source>
        <dbReference type="EMBL" id="UUX57626.1"/>
    </source>
</evidence>